<dbReference type="SMART" id="SM00636">
    <property type="entry name" value="Glyco_18"/>
    <property type="match status" value="1"/>
</dbReference>
<keyword evidence="6" id="KW-0119">Carbohydrate metabolism</keyword>
<feature type="domain" description="Fibronectin type-III" evidence="12">
    <location>
        <begin position="141"/>
        <end position="227"/>
    </location>
</feature>
<evidence type="ECO:0000256" key="7">
    <source>
        <dbReference type="ARBA" id="ARBA00023295"/>
    </source>
</evidence>
<dbReference type="EMBL" id="BONQ01000017">
    <property type="protein sequence ID" value="GIG42744.1"/>
    <property type="molecule type" value="Genomic_DNA"/>
</dbReference>
<dbReference type="CDD" id="cd06548">
    <property type="entry name" value="GH18_chitinase"/>
    <property type="match status" value="1"/>
</dbReference>
<feature type="signal peptide" evidence="11">
    <location>
        <begin position="1"/>
        <end position="26"/>
    </location>
</feature>
<dbReference type="InterPro" id="IPR003961">
    <property type="entry name" value="FN3_dom"/>
</dbReference>
<evidence type="ECO:0000259" key="12">
    <source>
        <dbReference type="PROSITE" id="PS50853"/>
    </source>
</evidence>
<dbReference type="SUPFAM" id="SSF54556">
    <property type="entry name" value="Chitinase insertion domain"/>
    <property type="match status" value="1"/>
</dbReference>
<dbReference type="Gene3D" id="3.20.20.80">
    <property type="entry name" value="Glycosidases"/>
    <property type="match status" value="1"/>
</dbReference>
<feature type="domain" description="Fibronectin type-III" evidence="12">
    <location>
        <begin position="236"/>
        <end position="321"/>
    </location>
</feature>
<dbReference type="PANTHER" id="PTHR11177">
    <property type="entry name" value="CHITINASE"/>
    <property type="match status" value="1"/>
</dbReference>
<dbReference type="SUPFAM" id="SSF49265">
    <property type="entry name" value="Fibronectin type III"/>
    <property type="match status" value="1"/>
</dbReference>
<comment type="catalytic activity">
    <reaction evidence="1">
        <text>Random endo-hydrolysis of N-acetyl-beta-D-glucosaminide (1-&gt;4)-beta-linkages in chitin and chitodextrins.</text>
        <dbReference type="EC" id="3.2.1.14"/>
    </reaction>
</comment>
<sequence length="757" mass="79139">MHPTRLFAAILLTVSAAVALPGTAQAATPGLRAAYSAANYGTYWVDKYVVQNPTSAAITGWTLEFDVPAGLTVGTGYNGTVTRTGNHVTVVNAHYNGTVAAGATTEPYSFWFIATGTNTEPLNCRINGNKCDGSADRAPNAPAGVAVTGRTTRTVSLAWTAPTPTDFPIAGYDVYRGSTVVASVTAPAATVTGLTPNTAYSFTVRARDTRGNVSADSAPVSATTLNPADDTTAPAAPGNLRSTARSSVSVTLAWNAVTDPSGIAGYDVYRGGTLVASSTTTTATVTGLAPLTAYTFTVKARDTYDNASPASAAVTVTTDDAVGSGAYAKVGYFVQWGIYGRQYFVKNLDTSGAAAKLTHVNYAFANLDPVNLTCLQGVTRGTTANPQDPDQGTGAGDADADYGRPFSAAQSVDGVADTGWEALRGNYNQLRKLKAKYPNLKVLISLGGWTYSKFFSDAAATPASREKLVRSCIDMYIKGNLPLYNGAGGPGSAAGIFDGIDLDWEWPGAEGHPGNHWGAQDKANNTLLLAEFRKQLDALGGKRYLLTAFTPADPAKIAAGWDITHADGTPSVFDSLDFANVQGYDFHGAGSDNSWEPNRTGHQGNLYGDAQDPYSFTFSVQNAVAAYTTAGVNPRQLTVGFAFYGRGWQGVTAGPANGEWQAATGAAPGQFAEEAGTRGYANLLAMVPGCTVYHDVQSVATSCYTGPGGQWWTFDDTWSIQQKTAWVKQQGLLGGMVWEMSGDTTSGTLMTALNSGL</sequence>
<dbReference type="InterPro" id="IPR013783">
    <property type="entry name" value="Ig-like_fold"/>
</dbReference>
<dbReference type="InterPro" id="IPR012291">
    <property type="entry name" value="CBM2_carb-bd_dom_sf"/>
</dbReference>
<feature type="domain" description="GH18" evidence="14">
    <location>
        <begin position="327"/>
        <end position="757"/>
    </location>
</feature>
<dbReference type="PANTHER" id="PTHR11177:SF317">
    <property type="entry name" value="CHITINASE 12-RELATED"/>
    <property type="match status" value="1"/>
</dbReference>
<dbReference type="InterPro" id="IPR001223">
    <property type="entry name" value="Glyco_hydro18_cat"/>
</dbReference>
<reference evidence="15" key="1">
    <citation type="submission" date="2021-01" db="EMBL/GenBank/DDBJ databases">
        <title>Whole genome shotgun sequence of Dactylosporangium siamense NBRC 106093.</title>
        <authorList>
            <person name="Komaki H."/>
            <person name="Tamura T."/>
        </authorList>
    </citation>
    <scope>NUCLEOTIDE SEQUENCE</scope>
    <source>
        <strain evidence="15">NBRC 106093</strain>
    </source>
</reference>
<evidence type="ECO:0000259" key="13">
    <source>
        <dbReference type="PROSITE" id="PS51173"/>
    </source>
</evidence>
<dbReference type="Proteomes" id="UP000660611">
    <property type="component" value="Unassembled WGS sequence"/>
</dbReference>
<dbReference type="Pfam" id="PF00704">
    <property type="entry name" value="Glyco_hydro_18"/>
    <property type="match status" value="1"/>
</dbReference>
<comment type="similarity">
    <text evidence="2">Belongs to the glycosyl hydrolase 18 family. Chitinase class II subfamily.</text>
</comment>
<name>A0A919U512_9ACTN</name>
<proteinExistence type="inferred from homology"/>
<dbReference type="PROSITE" id="PS51173">
    <property type="entry name" value="CBM2"/>
    <property type="match status" value="1"/>
</dbReference>
<feature type="region of interest" description="Disordered" evidence="10">
    <location>
        <begin position="381"/>
        <end position="400"/>
    </location>
</feature>
<dbReference type="EC" id="3.2.1.14" evidence="3"/>
<evidence type="ECO:0000256" key="2">
    <source>
        <dbReference type="ARBA" id="ARBA00009121"/>
    </source>
</evidence>
<gene>
    <name evidence="15" type="ORF">Dsi01nite_007850</name>
</gene>
<dbReference type="PROSITE" id="PS51910">
    <property type="entry name" value="GH18_2"/>
    <property type="match status" value="1"/>
</dbReference>
<evidence type="ECO:0000256" key="5">
    <source>
        <dbReference type="ARBA" id="ARBA00023024"/>
    </source>
</evidence>
<dbReference type="GO" id="GO:0030247">
    <property type="term" value="F:polysaccharide binding"/>
    <property type="evidence" value="ECO:0007669"/>
    <property type="project" value="UniProtKB-UniRule"/>
</dbReference>
<dbReference type="Pfam" id="PF00553">
    <property type="entry name" value="CBM_2"/>
    <property type="match status" value="1"/>
</dbReference>
<dbReference type="InterPro" id="IPR036116">
    <property type="entry name" value="FN3_sf"/>
</dbReference>
<dbReference type="InterPro" id="IPR001579">
    <property type="entry name" value="Glyco_hydro_18_chit_AS"/>
</dbReference>
<dbReference type="Gene3D" id="3.10.50.10">
    <property type="match status" value="1"/>
</dbReference>
<dbReference type="InterPro" id="IPR029070">
    <property type="entry name" value="Chitinase_insertion_sf"/>
</dbReference>
<evidence type="ECO:0000313" key="15">
    <source>
        <dbReference type="EMBL" id="GIG42744.1"/>
    </source>
</evidence>
<accession>A0A919U512</accession>
<dbReference type="Gene3D" id="2.60.40.290">
    <property type="match status" value="1"/>
</dbReference>
<dbReference type="AlphaFoldDB" id="A0A919U512"/>
<keyword evidence="8" id="KW-0624">Polysaccharide degradation</keyword>
<evidence type="ECO:0000256" key="9">
    <source>
        <dbReference type="RuleBase" id="RU000489"/>
    </source>
</evidence>
<keyword evidence="16" id="KW-1185">Reference proteome</keyword>
<dbReference type="GO" id="GO:0000272">
    <property type="term" value="P:polysaccharide catabolic process"/>
    <property type="evidence" value="ECO:0007669"/>
    <property type="project" value="UniProtKB-KW"/>
</dbReference>
<dbReference type="InterPro" id="IPR050314">
    <property type="entry name" value="Glycosyl_Hydrlase_18"/>
</dbReference>
<feature type="compositionally biased region" description="Low complexity" evidence="10">
    <location>
        <begin position="222"/>
        <end position="237"/>
    </location>
</feature>
<dbReference type="RefSeq" id="WP_239135666.1">
    <property type="nucleotide sequence ID" value="NZ_BAAAVW010000002.1"/>
</dbReference>
<dbReference type="SUPFAM" id="SSF51445">
    <property type="entry name" value="(Trans)glycosidases"/>
    <property type="match status" value="1"/>
</dbReference>
<organism evidence="15 16">
    <name type="scientific">Dactylosporangium siamense</name>
    <dbReference type="NCBI Taxonomy" id="685454"/>
    <lineage>
        <taxon>Bacteria</taxon>
        <taxon>Bacillati</taxon>
        <taxon>Actinomycetota</taxon>
        <taxon>Actinomycetes</taxon>
        <taxon>Micromonosporales</taxon>
        <taxon>Micromonosporaceae</taxon>
        <taxon>Dactylosporangium</taxon>
    </lineage>
</organism>
<evidence type="ECO:0000256" key="11">
    <source>
        <dbReference type="SAM" id="SignalP"/>
    </source>
</evidence>
<protein>
    <recommendedName>
        <fullName evidence="3">chitinase</fullName>
        <ecNumber evidence="3">3.2.1.14</ecNumber>
    </recommendedName>
</protein>
<dbReference type="SMART" id="SM00637">
    <property type="entry name" value="CBD_II"/>
    <property type="match status" value="1"/>
</dbReference>
<evidence type="ECO:0000259" key="14">
    <source>
        <dbReference type="PROSITE" id="PS51910"/>
    </source>
</evidence>
<dbReference type="PROSITE" id="PS50853">
    <property type="entry name" value="FN3"/>
    <property type="match status" value="2"/>
</dbReference>
<dbReference type="InterPro" id="IPR008965">
    <property type="entry name" value="CBM2/CBM3_carb-bd_dom_sf"/>
</dbReference>
<feature type="chain" id="PRO_5037655659" description="chitinase" evidence="11">
    <location>
        <begin position="27"/>
        <end position="757"/>
    </location>
</feature>
<dbReference type="GO" id="GO:0008843">
    <property type="term" value="F:endochitinase activity"/>
    <property type="evidence" value="ECO:0007669"/>
    <property type="project" value="UniProtKB-EC"/>
</dbReference>
<feature type="region of interest" description="Disordered" evidence="10">
    <location>
        <begin position="212"/>
        <end position="241"/>
    </location>
</feature>
<keyword evidence="4 9" id="KW-0378">Hydrolase</keyword>
<evidence type="ECO:0000256" key="3">
    <source>
        <dbReference type="ARBA" id="ARBA00012729"/>
    </source>
</evidence>
<keyword evidence="11" id="KW-0732">Signal</keyword>
<evidence type="ECO:0000256" key="1">
    <source>
        <dbReference type="ARBA" id="ARBA00000822"/>
    </source>
</evidence>
<evidence type="ECO:0000256" key="4">
    <source>
        <dbReference type="ARBA" id="ARBA00022801"/>
    </source>
</evidence>
<dbReference type="GO" id="GO:0006032">
    <property type="term" value="P:chitin catabolic process"/>
    <property type="evidence" value="ECO:0007669"/>
    <property type="project" value="UniProtKB-KW"/>
</dbReference>
<feature type="domain" description="CBM2" evidence="13">
    <location>
        <begin position="24"/>
        <end position="134"/>
    </location>
</feature>
<comment type="caution">
    <text evidence="15">The sequence shown here is derived from an EMBL/GenBank/DDBJ whole genome shotgun (WGS) entry which is preliminary data.</text>
</comment>
<keyword evidence="5" id="KW-0146">Chitin degradation</keyword>
<dbReference type="SMART" id="SM00060">
    <property type="entry name" value="FN3"/>
    <property type="match status" value="2"/>
</dbReference>
<dbReference type="PROSITE" id="PS01095">
    <property type="entry name" value="GH18_1"/>
    <property type="match status" value="1"/>
</dbReference>
<dbReference type="InterPro" id="IPR017853">
    <property type="entry name" value="GH"/>
</dbReference>
<dbReference type="InterPro" id="IPR011583">
    <property type="entry name" value="Chitinase_II/V-like_cat"/>
</dbReference>
<evidence type="ECO:0000313" key="16">
    <source>
        <dbReference type="Proteomes" id="UP000660611"/>
    </source>
</evidence>
<dbReference type="GO" id="GO:0008061">
    <property type="term" value="F:chitin binding"/>
    <property type="evidence" value="ECO:0007669"/>
    <property type="project" value="InterPro"/>
</dbReference>
<evidence type="ECO:0000256" key="10">
    <source>
        <dbReference type="SAM" id="MobiDB-lite"/>
    </source>
</evidence>
<dbReference type="Gene3D" id="2.60.40.10">
    <property type="entry name" value="Immunoglobulins"/>
    <property type="match status" value="2"/>
</dbReference>
<evidence type="ECO:0000256" key="6">
    <source>
        <dbReference type="ARBA" id="ARBA00023277"/>
    </source>
</evidence>
<keyword evidence="7 9" id="KW-0326">Glycosidase</keyword>
<evidence type="ECO:0000256" key="8">
    <source>
        <dbReference type="ARBA" id="ARBA00023326"/>
    </source>
</evidence>
<dbReference type="Pfam" id="PF00041">
    <property type="entry name" value="fn3"/>
    <property type="match status" value="2"/>
</dbReference>
<dbReference type="CDD" id="cd00063">
    <property type="entry name" value="FN3"/>
    <property type="match status" value="2"/>
</dbReference>
<dbReference type="InterPro" id="IPR001919">
    <property type="entry name" value="CBD2"/>
</dbReference>
<dbReference type="SUPFAM" id="SSF49384">
    <property type="entry name" value="Carbohydrate-binding domain"/>
    <property type="match status" value="1"/>
</dbReference>